<dbReference type="Proteomes" id="UP001230649">
    <property type="component" value="Unassembled WGS sequence"/>
</dbReference>
<proteinExistence type="predicted"/>
<reference evidence="1" key="1">
    <citation type="submission" date="2023-04" db="EMBL/GenBank/DDBJ databases">
        <title>Draft Genome sequencing of Naganishia species isolated from polar environments using Oxford Nanopore Technology.</title>
        <authorList>
            <person name="Leo P."/>
            <person name="Venkateswaran K."/>
        </authorList>
    </citation>
    <scope>NUCLEOTIDE SEQUENCE</scope>
    <source>
        <strain evidence="1">MNA-CCFEE 5262</strain>
    </source>
</reference>
<dbReference type="EMBL" id="JASBWS010000016">
    <property type="protein sequence ID" value="KAJ9112126.1"/>
    <property type="molecule type" value="Genomic_DNA"/>
</dbReference>
<sequence>MSRHRFVKNIDLDEEMAEDSEEEGMSEEDAAALALSFSVAKPLLADLQPPIPDENIRESLWHYFFDVDKAVTYLRKERQKGVMTPRKPDGPRVAAPPRPLSALQQLAAKRKAEHADTTHLRQGVAPAPASPIANAQAPAKPMSKLAQLAAQRKAAASASSSAKEQPSVAVANSTSPPIAPSTTEAQKPVSKLAQRIAAAKAAKAQAEDESRKITSPTPGAQPTSGSQSMDVDRSDDMEVDQANSSPLFTFPAQLARNLPDKKESLPPRISFSAHAGTHPSGFFTLLTTPPKTTMHVPGDLEKDALEKRQRRSRQGKDPFEELDPDEAVMKAREGTRLDAGATKARNEGSQTPPNVSNKATGLAQDLSMLGLEEDRAKMDNSPVPAMSMKQAELVEKIKQEEESQEKKGVSLVVVGHVDAGKSTLMGRMLYELGELSEKEKTANERGSQKVGKSSFAMAWGLDALGDERDRGVTIDIATSHFDTANRAFTLLDAPGHQDFIPNMISGASQADLALLVVDASPGEFEAGFDRGGQTREHALLVRALGVRELIVGVNKMDVVDWSQDRFDDIKDAMTPFLQAAGFAADKTTFVPVAAMAGVNLARGDDEQLRTWYKGPTLVEVLDKVEVPARPLELPLRFPISNVFKGQSAVSSGVGVSGRLCSGVVQVGERLRIVPGDETAVVRSSVVTSAIERDEETVPYASAGQNVNLYLAGIDPIHLNIGSVLCPLSDLVPLATKFTAQILVFDIAFPLIAGVPLELFHHSNNVPATLSKLISVISKGTTGAKQNPRQVFISPARSLKLTCACCGSVLQKGVHAEVEISLRAPTQSSSTRAPVIPLEPAHINKEMGRILLRRGGETVAAGVVTAITA</sequence>
<evidence type="ECO:0000313" key="1">
    <source>
        <dbReference type="EMBL" id="KAJ9112126.1"/>
    </source>
</evidence>
<evidence type="ECO:0000313" key="2">
    <source>
        <dbReference type="Proteomes" id="UP001230649"/>
    </source>
</evidence>
<gene>
    <name evidence="1" type="ORF">QFC20_002307</name>
</gene>
<accession>A0ACC2WM27</accession>
<keyword evidence="2" id="KW-1185">Reference proteome</keyword>
<organism evidence="1 2">
    <name type="scientific">Naganishia adeliensis</name>
    <dbReference type="NCBI Taxonomy" id="92952"/>
    <lineage>
        <taxon>Eukaryota</taxon>
        <taxon>Fungi</taxon>
        <taxon>Dikarya</taxon>
        <taxon>Basidiomycota</taxon>
        <taxon>Agaricomycotina</taxon>
        <taxon>Tremellomycetes</taxon>
        <taxon>Filobasidiales</taxon>
        <taxon>Filobasidiaceae</taxon>
        <taxon>Naganishia</taxon>
    </lineage>
</organism>
<comment type="caution">
    <text evidence="1">The sequence shown here is derived from an EMBL/GenBank/DDBJ whole genome shotgun (WGS) entry which is preliminary data.</text>
</comment>
<protein>
    <submittedName>
        <fullName evidence="1">Uncharacterized protein</fullName>
    </submittedName>
</protein>
<name>A0ACC2WM27_9TREE</name>